<dbReference type="PANTHER" id="PTHR33914:SF13">
    <property type="entry name" value="OS04G0467100 PROTEIN"/>
    <property type="match status" value="1"/>
</dbReference>
<feature type="compositionally biased region" description="Low complexity" evidence="1">
    <location>
        <begin position="182"/>
        <end position="191"/>
    </location>
</feature>
<dbReference type="AlphaFoldDB" id="A0A2S3I7E9"/>
<name>A0A2S3I7E9_9POAL</name>
<gene>
    <name evidence="2" type="ORF">PAHAL_7G183200</name>
</gene>
<evidence type="ECO:0000313" key="2">
    <source>
        <dbReference type="EMBL" id="PAN38591.1"/>
    </source>
</evidence>
<accession>A0A2S3I7E9</accession>
<sequence length="560" mass="61040">MKIDDERSYQSHIFQELPSNGSPKLDYESERQSKHSFLADKMVEQTNQSEHSFVKGEHQNGGKTGQTCIEDYSYDKDVVEIKLPDTVLSSDYGGHFVKDVCIDEGVFPDKKTSTEKVVDQKVSINFDSSEDTNDDLGEEMRADSTKTALELKSQIVILPVMCATDGNTGEQNSLCKERNLEDNNTATNSTDSNDEKPNPKQSLHEGAQGCHQVGGVTSKSNENLEPFFNGEVAHQVSSNGCHETGIGIASETSNINHSDLTVESAAADFSVAIPEEVVVSAAMDKGGSNQVNHYNPFIAYGSLDETWEPNYSLPTIVDAASIAPICPVEKTDSFSDLVNRTLKGFDPIEIDEAIIEENRSDSVEAGSSTLDVQASEQCNDQRGSLTDVKTDAAHETGIATSLSTSNGEPSDGKSESCKKIEIDSAQDISDFNPRDVEVGTKRSEDVTDDKNSPLVQREPVVQQNGPDSAKVTAQTVIRNPFESSFSGPSITSGPLTPSGHIPYSGNISLRSESSTTSTRSFAFPVLQNEWNSSPVKMAKADRRRLREDRGWGYRILCCKF</sequence>
<reference evidence="2" key="1">
    <citation type="submission" date="2018-04" db="EMBL/GenBank/DDBJ databases">
        <title>WGS assembly of Panicum hallii.</title>
        <authorList>
            <person name="Lovell J."/>
            <person name="Jenkins J."/>
            <person name="Lowry D."/>
            <person name="Mamidi S."/>
            <person name="Sreedasyam A."/>
            <person name="Weng X."/>
            <person name="Barry K."/>
            <person name="Bonette J."/>
            <person name="Campitelli B."/>
            <person name="Daum C."/>
            <person name="Gordon S."/>
            <person name="Gould B."/>
            <person name="Lipzen A."/>
            <person name="Macqueen A."/>
            <person name="Palacio-Mejia J."/>
            <person name="Plott C."/>
            <person name="Shakirov E."/>
            <person name="Shu S."/>
            <person name="Yoshinaga Y."/>
            <person name="Zane M."/>
            <person name="Rokhsar D."/>
            <person name="Grimwood J."/>
            <person name="Schmutz J."/>
            <person name="Juenger T."/>
        </authorList>
    </citation>
    <scope>NUCLEOTIDE SEQUENCE [LARGE SCALE GENOMIC DNA]</scope>
    <source>
        <strain evidence="2">FIL2</strain>
    </source>
</reference>
<dbReference type="EMBL" id="CM008052">
    <property type="protein sequence ID" value="PAN38591.1"/>
    <property type="molecule type" value="Genomic_DNA"/>
</dbReference>
<feature type="region of interest" description="Disordered" evidence="1">
    <location>
        <begin position="359"/>
        <end position="391"/>
    </location>
</feature>
<dbReference type="InterPro" id="IPR040378">
    <property type="entry name" value="BASL"/>
</dbReference>
<feature type="region of interest" description="Disordered" evidence="1">
    <location>
        <begin position="168"/>
        <end position="222"/>
    </location>
</feature>
<feature type="compositionally biased region" description="Polar residues" evidence="1">
    <location>
        <begin position="10"/>
        <end position="22"/>
    </location>
</feature>
<dbReference type="Proteomes" id="UP000243499">
    <property type="component" value="Chromosome 7"/>
</dbReference>
<dbReference type="Gramene" id="PAN38591">
    <property type="protein sequence ID" value="PAN38591"/>
    <property type="gene ID" value="PAHAL_7G183200"/>
</dbReference>
<feature type="region of interest" description="Disordered" evidence="1">
    <location>
        <begin position="422"/>
        <end position="456"/>
    </location>
</feature>
<feature type="region of interest" description="Disordered" evidence="1">
    <location>
        <begin position="1"/>
        <end position="33"/>
    </location>
</feature>
<organism evidence="2">
    <name type="scientific">Panicum hallii</name>
    <dbReference type="NCBI Taxonomy" id="206008"/>
    <lineage>
        <taxon>Eukaryota</taxon>
        <taxon>Viridiplantae</taxon>
        <taxon>Streptophyta</taxon>
        <taxon>Embryophyta</taxon>
        <taxon>Tracheophyta</taxon>
        <taxon>Spermatophyta</taxon>
        <taxon>Magnoliopsida</taxon>
        <taxon>Liliopsida</taxon>
        <taxon>Poales</taxon>
        <taxon>Poaceae</taxon>
        <taxon>PACMAD clade</taxon>
        <taxon>Panicoideae</taxon>
        <taxon>Panicodae</taxon>
        <taxon>Paniceae</taxon>
        <taxon>Panicinae</taxon>
        <taxon>Panicum</taxon>
        <taxon>Panicum sect. Panicum</taxon>
    </lineage>
</organism>
<feature type="compositionally biased region" description="Basic and acidic residues" evidence="1">
    <location>
        <begin position="432"/>
        <end position="451"/>
    </location>
</feature>
<proteinExistence type="predicted"/>
<feature type="compositionally biased region" description="Polar residues" evidence="1">
    <location>
        <begin position="365"/>
        <end position="384"/>
    </location>
</feature>
<protein>
    <submittedName>
        <fullName evidence="2">Uncharacterized protein</fullName>
    </submittedName>
</protein>
<dbReference type="GO" id="GO:0009786">
    <property type="term" value="P:regulation of asymmetric cell division"/>
    <property type="evidence" value="ECO:0007669"/>
    <property type="project" value="InterPro"/>
</dbReference>
<dbReference type="PANTHER" id="PTHR33914">
    <property type="entry name" value="18S PRE-RIBOSOMAL ASSEMBLY PROTEIN GAR2-LIKE PROTEIN"/>
    <property type="match status" value="1"/>
</dbReference>
<evidence type="ECO:0000256" key="1">
    <source>
        <dbReference type="SAM" id="MobiDB-lite"/>
    </source>
</evidence>